<feature type="non-terminal residue" evidence="1">
    <location>
        <position position="112"/>
    </location>
</feature>
<keyword evidence="1" id="KW-0067">ATP-binding</keyword>
<organism evidence="1 2">
    <name type="scientific">Spiromyces aspiralis</name>
    <dbReference type="NCBI Taxonomy" id="68401"/>
    <lineage>
        <taxon>Eukaryota</taxon>
        <taxon>Fungi</taxon>
        <taxon>Fungi incertae sedis</taxon>
        <taxon>Zoopagomycota</taxon>
        <taxon>Kickxellomycotina</taxon>
        <taxon>Kickxellomycetes</taxon>
        <taxon>Kickxellales</taxon>
        <taxon>Kickxellaceae</taxon>
        <taxon>Spiromyces</taxon>
    </lineage>
</organism>
<name>A0ACC1HA02_9FUNG</name>
<keyword evidence="2" id="KW-1185">Reference proteome</keyword>
<dbReference type="EMBL" id="JAMZIH010008927">
    <property type="protein sequence ID" value="KAJ1671085.1"/>
    <property type="molecule type" value="Genomic_DNA"/>
</dbReference>
<keyword evidence="1" id="KW-0547">Nucleotide-binding</keyword>
<evidence type="ECO:0000313" key="1">
    <source>
        <dbReference type="EMBL" id="KAJ1671085.1"/>
    </source>
</evidence>
<accession>A0ACC1HA02</accession>
<reference evidence="1" key="1">
    <citation type="submission" date="2022-06" db="EMBL/GenBank/DDBJ databases">
        <title>Phylogenomic reconstructions and comparative analyses of Kickxellomycotina fungi.</title>
        <authorList>
            <person name="Reynolds N.K."/>
            <person name="Stajich J.E."/>
            <person name="Barry K."/>
            <person name="Grigoriev I.V."/>
            <person name="Crous P."/>
            <person name="Smith M.E."/>
        </authorList>
    </citation>
    <scope>NUCLEOTIDE SEQUENCE</scope>
    <source>
        <strain evidence="1">RSA 2271</strain>
    </source>
</reference>
<proteinExistence type="predicted"/>
<comment type="caution">
    <text evidence="1">The sequence shown here is derived from an EMBL/GenBank/DDBJ whole genome shotgun (WGS) entry which is preliminary data.</text>
</comment>
<gene>
    <name evidence="1" type="primary">irc3_3</name>
    <name evidence="1" type="ORF">EV182_007832</name>
</gene>
<sequence>MPQQAGGTAARRYTSAVQLRPYQQECIDRCLEAFRLGIMRQAVSLPVGSGKTVIFSHLIRSLPPLSPTATQTLVLAHREELLYQAARQIQAANPDLMVEIEQGGRQANLVAD</sequence>
<keyword evidence="1" id="KW-0378">Hydrolase</keyword>
<dbReference type="Proteomes" id="UP001145114">
    <property type="component" value="Unassembled WGS sequence"/>
</dbReference>
<evidence type="ECO:0000313" key="2">
    <source>
        <dbReference type="Proteomes" id="UP001145114"/>
    </source>
</evidence>
<keyword evidence="1" id="KW-0347">Helicase</keyword>
<protein>
    <submittedName>
        <fullName evidence="1">DEAD DEAH box helicase</fullName>
    </submittedName>
</protein>